<keyword evidence="3" id="KW-1185">Reference proteome</keyword>
<comment type="caution">
    <text evidence="2">The sequence shown here is derived from an EMBL/GenBank/DDBJ whole genome shotgun (WGS) entry which is preliminary data.</text>
</comment>
<sequence>MKRIGRNGTPKPHFGSKASKSRRRISCGPSQGVKAPGSPASKKRLEAAKVKLKEFIMTREILHQNSYLQKYYEESEHARRLSAWFIKKRHNNMVIKAIFDEANNCVVNQPADINRVFLTHYENVYTSTSGVVPDRINAFLDSAQLPTVTNDKRVRAEAPIILAEVTSAISNSMNKIA</sequence>
<name>A0AAV7NV65_PLEWA</name>
<dbReference type="AlphaFoldDB" id="A0AAV7NV65"/>
<protein>
    <submittedName>
        <fullName evidence="2">Uncharacterized protein</fullName>
    </submittedName>
</protein>
<gene>
    <name evidence="2" type="ORF">NDU88_007555</name>
</gene>
<evidence type="ECO:0000313" key="2">
    <source>
        <dbReference type="EMBL" id="KAJ1119369.1"/>
    </source>
</evidence>
<accession>A0AAV7NV65</accession>
<proteinExistence type="predicted"/>
<reference evidence="2" key="1">
    <citation type="journal article" date="2022" name="bioRxiv">
        <title>Sequencing and chromosome-scale assembly of the giantPleurodeles waltlgenome.</title>
        <authorList>
            <person name="Brown T."/>
            <person name="Elewa A."/>
            <person name="Iarovenko S."/>
            <person name="Subramanian E."/>
            <person name="Araus A.J."/>
            <person name="Petzold A."/>
            <person name="Susuki M."/>
            <person name="Suzuki K.-i.T."/>
            <person name="Hayashi T."/>
            <person name="Toyoda A."/>
            <person name="Oliveira C."/>
            <person name="Osipova E."/>
            <person name="Leigh N.D."/>
            <person name="Simon A."/>
            <person name="Yun M.H."/>
        </authorList>
    </citation>
    <scope>NUCLEOTIDE SEQUENCE</scope>
    <source>
        <strain evidence="2">20211129_DDA</strain>
        <tissue evidence="2">Liver</tissue>
    </source>
</reference>
<evidence type="ECO:0000256" key="1">
    <source>
        <dbReference type="SAM" id="MobiDB-lite"/>
    </source>
</evidence>
<dbReference type="EMBL" id="JANPWB010000012">
    <property type="protein sequence ID" value="KAJ1119369.1"/>
    <property type="molecule type" value="Genomic_DNA"/>
</dbReference>
<dbReference type="Proteomes" id="UP001066276">
    <property type="component" value="Chromosome 8"/>
</dbReference>
<organism evidence="2 3">
    <name type="scientific">Pleurodeles waltl</name>
    <name type="common">Iberian ribbed newt</name>
    <dbReference type="NCBI Taxonomy" id="8319"/>
    <lineage>
        <taxon>Eukaryota</taxon>
        <taxon>Metazoa</taxon>
        <taxon>Chordata</taxon>
        <taxon>Craniata</taxon>
        <taxon>Vertebrata</taxon>
        <taxon>Euteleostomi</taxon>
        <taxon>Amphibia</taxon>
        <taxon>Batrachia</taxon>
        <taxon>Caudata</taxon>
        <taxon>Salamandroidea</taxon>
        <taxon>Salamandridae</taxon>
        <taxon>Pleurodelinae</taxon>
        <taxon>Pleurodeles</taxon>
    </lineage>
</organism>
<evidence type="ECO:0000313" key="3">
    <source>
        <dbReference type="Proteomes" id="UP001066276"/>
    </source>
</evidence>
<feature type="region of interest" description="Disordered" evidence="1">
    <location>
        <begin position="1"/>
        <end position="42"/>
    </location>
</feature>